<proteinExistence type="predicted"/>
<name>A0A6J7J4Z1_9ZZZZ</name>
<gene>
    <name evidence="1" type="ORF">UFOPK3708_01296</name>
</gene>
<protein>
    <submittedName>
        <fullName evidence="1">Unannotated protein</fullName>
    </submittedName>
</protein>
<sequence length="392" mass="40682">MRRTISPIARLALVLVAVFGLLAITTPAGASIDNLTIIPSPSPGPNFNRLESVSCVSESWCIAVGVTDDGTLVLLWDGTAWTQMTSPNPAGGSQVLLNEVSCVSESFCVAVGSYELQGTDMTLVLTWNGASWTQATSPSPGQFPNLRSVSCVSAEWCIAVGENYFQQNNDALVLLWNGSVWTQVSSSVVATTSGQDVYINSVSCVSTSSCTAVGWYNLVPNNASAVHQTLSLSWNGTIWSVADSPNIGNEDNELYSVSCVTASSCVAVGIAAGATLVLSWNGAVWTPVTSPSPGEDGVYLYSVSCVTASSCVSVGFIVADLTFVMSWDGSTWTTVPSPNVDPENPADHLFSVSCVNSSWCVAVGETSGPTLIVGMSGTSAAPVDPVAPAFTG</sequence>
<evidence type="ECO:0000313" key="1">
    <source>
        <dbReference type="EMBL" id="CAB4938413.1"/>
    </source>
</evidence>
<dbReference type="AlphaFoldDB" id="A0A6J7J4Z1"/>
<reference evidence="1" key="1">
    <citation type="submission" date="2020-05" db="EMBL/GenBank/DDBJ databases">
        <authorList>
            <person name="Chiriac C."/>
            <person name="Salcher M."/>
            <person name="Ghai R."/>
            <person name="Kavagutti S V."/>
        </authorList>
    </citation>
    <scope>NUCLEOTIDE SEQUENCE</scope>
</reference>
<organism evidence="1">
    <name type="scientific">freshwater metagenome</name>
    <dbReference type="NCBI Taxonomy" id="449393"/>
    <lineage>
        <taxon>unclassified sequences</taxon>
        <taxon>metagenomes</taxon>
        <taxon>ecological metagenomes</taxon>
    </lineage>
</organism>
<accession>A0A6J7J4Z1</accession>
<dbReference type="EMBL" id="CAFBNA010000083">
    <property type="protein sequence ID" value="CAB4938413.1"/>
    <property type="molecule type" value="Genomic_DNA"/>
</dbReference>